<dbReference type="InterPro" id="IPR018313">
    <property type="entry name" value="SBP_3_CS"/>
</dbReference>
<feature type="domain" description="Solute-binding protein family 3/N-terminal" evidence="6">
    <location>
        <begin position="21"/>
        <end position="240"/>
    </location>
</feature>
<comment type="similarity">
    <text evidence="2 4">Belongs to the bacterial solute-binding protein 3 family.</text>
</comment>
<evidence type="ECO:0000259" key="7">
    <source>
        <dbReference type="SMART" id="SM00079"/>
    </source>
</evidence>
<accession>A0ABX3KYX3</accession>
<dbReference type="SMART" id="SM00079">
    <property type="entry name" value="PBPe"/>
    <property type="match status" value="1"/>
</dbReference>
<name>A0ABX3KYX3_9PAST</name>
<sequence>MKRLLLATLIATSALNSQAEEITFAMAPGYPPFEFISEKGDVIGFDVDLANVLCQELNVTCNFSHQSFDSLIPGIKLKKFDAIISAMDITEARAKQVAFTVPYYANSASFISVKNKTDLNSAKVVAVQNGTTFQQYITQQTKQYDTKSYAVLSQSILDLQNGRVDVIFGDTAVLTEWVKKDPMLQFVGEKVTDPKYFGNGFGIAVSKSNVELLEKLNKGLAKIKQNGEYQKIYDKWLSIK</sequence>
<evidence type="ECO:0000256" key="5">
    <source>
        <dbReference type="SAM" id="SignalP"/>
    </source>
</evidence>
<evidence type="ECO:0000256" key="4">
    <source>
        <dbReference type="RuleBase" id="RU003744"/>
    </source>
</evidence>
<comment type="subcellular location">
    <subcellularLocation>
        <location evidence="1">Cell envelope</location>
    </subcellularLocation>
</comment>
<dbReference type="Proteomes" id="UP000188820">
    <property type="component" value="Unassembled WGS sequence"/>
</dbReference>
<proteinExistence type="inferred from homology"/>
<dbReference type="InterPro" id="IPR001638">
    <property type="entry name" value="Solute-binding_3/MltF_N"/>
</dbReference>
<evidence type="ECO:0000313" key="9">
    <source>
        <dbReference type="Proteomes" id="UP000188820"/>
    </source>
</evidence>
<comment type="caution">
    <text evidence="8">The sequence shown here is derived from an EMBL/GenBank/DDBJ whole genome shotgun (WGS) entry which is preliminary data.</text>
</comment>
<feature type="domain" description="Ionotropic glutamate receptor C-terminal" evidence="7">
    <location>
        <begin position="21"/>
        <end position="239"/>
    </location>
</feature>
<organism evidence="8 9">
    <name type="scientific">Rodentibacter caecimuris</name>
    <dbReference type="NCBI Taxonomy" id="1796644"/>
    <lineage>
        <taxon>Bacteria</taxon>
        <taxon>Pseudomonadati</taxon>
        <taxon>Pseudomonadota</taxon>
        <taxon>Gammaproteobacteria</taxon>
        <taxon>Pasteurellales</taxon>
        <taxon>Pasteurellaceae</taxon>
        <taxon>Rodentibacter</taxon>
    </lineage>
</organism>
<dbReference type="RefSeq" id="WP_077462941.1">
    <property type="nucleotide sequence ID" value="NZ_MLAA01000014.1"/>
</dbReference>
<feature type="chain" id="PRO_5045422375" evidence="5">
    <location>
        <begin position="20"/>
        <end position="240"/>
    </location>
</feature>
<evidence type="ECO:0000256" key="2">
    <source>
        <dbReference type="ARBA" id="ARBA00010333"/>
    </source>
</evidence>
<evidence type="ECO:0000256" key="1">
    <source>
        <dbReference type="ARBA" id="ARBA00004196"/>
    </source>
</evidence>
<dbReference type="Gene3D" id="3.40.190.10">
    <property type="entry name" value="Periplasmic binding protein-like II"/>
    <property type="match status" value="2"/>
</dbReference>
<dbReference type="PROSITE" id="PS01039">
    <property type="entry name" value="SBP_BACTERIAL_3"/>
    <property type="match status" value="1"/>
</dbReference>
<reference evidence="8 9" key="1">
    <citation type="submission" date="2016-10" db="EMBL/GenBank/DDBJ databases">
        <title>Rodentibacter gen. nov. and new species.</title>
        <authorList>
            <person name="Christensen H."/>
        </authorList>
    </citation>
    <scope>NUCLEOTIDE SEQUENCE [LARGE SCALE GENOMIC DNA]</scope>
    <source>
        <strain evidence="8 9">1998236014</strain>
    </source>
</reference>
<gene>
    <name evidence="8" type="ORF">BKG89_04230</name>
</gene>
<dbReference type="Pfam" id="PF00497">
    <property type="entry name" value="SBP_bac_3"/>
    <property type="match status" value="1"/>
</dbReference>
<evidence type="ECO:0000259" key="6">
    <source>
        <dbReference type="SMART" id="SM00062"/>
    </source>
</evidence>
<dbReference type="EMBL" id="MLAA01000014">
    <property type="protein sequence ID" value="OOF70207.1"/>
    <property type="molecule type" value="Genomic_DNA"/>
</dbReference>
<keyword evidence="3 5" id="KW-0732">Signal</keyword>
<feature type="signal peptide" evidence="5">
    <location>
        <begin position="1"/>
        <end position="19"/>
    </location>
</feature>
<dbReference type="SUPFAM" id="SSF53850">
    <property type="entry name" value="Periplasmic binding protein-like II"/>
    <property type="match status" value="1"/>
</dbReference>
<evidence type="ECO:0000256" key="3">
    <source>
        <dbReference type="ARBA" id="ARBA00022729"/>
    </source>
</evidence>
<keyword evidence="9" id="KW-1185">Reference proteome</keyword>
<evidence type="ECO:0000313" key="8">
    <source>
        <dbReference type="EMBL" id="OOF70207.1"/>
    </source>
</evidence>
<dbReference type="SMART" id="SM00062">
    <property type="entry name" value="PBPb"/>
    <property type="match status" value="1"/>
</dbReference>
<dbReference type="PANTHER" id="PTHR35936">
    <property type="entry name" value="MEMBRANE-BOUND LYTIC MUREIN TRANSGLYCOSYLASE F"/>
    <property type="match status" value="1"/>
</dbReference>
<dbReference type="PANTHER" id="PTHR35936:SF20">
    <property type="entry name" value="ABC TRANSPORTER ARGININE-BINDING PROTEIN 2-RELATED"/>
    <property type="match status" value="1"/>
</dbReference>
<dbReference type="InterPro" id="IPR001320">
    <property type="entry name" value="Iontro_rcpt_C"/>
</dbReference>
<protein>
    <submittedName>
        <fullName evidence="8">Arginine ABC transporter substrate-binding protein</fullName>
    </submittedName>
</protein>